<dbReference type="Proteomes" id="UP000283634">
    <property type="component" value="Unassembled WGS sequence"/>
</dbReference>
<reference evidence="1 2" key="1">
    <citation type="journal article" date="2018" name="BMC Genomics">
        <title>Genomic comparison of Trypanosoma conorhini and Trypanosoma rangeli to Trypanosoma cruzi strains of high and low virulence.</title>
        <authorList>
            <person name="Bradwell K.R."/>
            <person name="Koparde V.N."/>
            <person name="Matveyev A.V."/>
            <person name="Serrano M.G."/>
            <person name="Alves J.M."/>
            <person name="Parikh H."/>
            <person name="Huang B."/>
            <person name="Lee V."/>
            <person name="Espinosa-Alvarez O."/>
            <person name="Ortiz P.A."/>
            <person name="Costa-Martins A.G."/>
            <person name="Teixeira M.M."/>
            <person name="Buck G.A."/>
        </authorList>
    </citation>
    <scope>NUCLEOTIDE SEQUENCE [LARGE SCALE GENOMIC DNA]</scope>
    <source>
        <strain evidence="1 2">AM80</strain>
    </source>
</reference>
<dbReference type="GeneID" id="40330309"/>
<proteinExistence type="predicted"/>
<protein>
    <submittedName>
        <fullName evidence="1">Uncharacterized protein</fullName>
    </submittedName>
</protein>
<organism evidence="1 2">
    <name type="scientific">Trypanosoma rangeli</name>
    <dbReference type="NCBI Taxonomy" id="5698"/>
    <lineage>
        <taxon>Eukaryota</taxon>
        <taxon>Discoba</taxon>
        <taxon>Euglenozoa</taxon>
        <taxon>Kinetoplastea</taxon>
        <taxon>Metakinetoplastina</taxon>
        <taxon>Trypanosomatida</taxon>
        <taxon>Trypanosomatidae</taxon>
        <taxon>Trypanosoma</taxon>
        <taxon>Herpetosoma</taxon>
    </lineage>
</organism>
<dbReference type="OrthoDB" id="241166at2759"/>
<dbReference type="VEuPathDB" id="TriTrypDB:TRSC58_06423"/>
<accession>A0A422NAJ2</accession>
<comment type="caution">
    <text evidence="1">The sequence shown here is derived from an EMBL/GenBank/DDBJ whole genome shotgun (WGS) entry which is preliminary data.</text>
</comment>
<evidence type="ECO:0000313" key="1">
    <source>
        <dbReference type="EMBL" id="RNF02480.1"/>
    </source>
</evidence>
<evidence type="ECO:0000313" key="2">
    <source>
        <dbReference type="Proteomes" id="UP000283634"/>
    </source>
</evidence>
<sequence>MGLDRDIMGLHRGARAGVERRLHEGIRLSFKLLLRCGAYKTIHEILTCCPALGSSWESGKALAMLGNHTEAVSVFTHFLKSTRQHFASGILQHIRSMMLEAVGVRQGVV</sequence>
<keyword evidence="2" id="KW-1185">Reference proteome</keyword>
<name>A0A422NAJ2_TRYRA</name>
<dbReference type="AlphaFoldDB" id="A0A422NAJ2"/>
<dbReference type="RefSeq" id="XP_029236936.1">
    <property type="nucleotide sequence ID" value="XM_029383223.1"/>
</dbReference>
<dbReference type="EMBL" id="MKGL01000230">
    <property type="protein sequence ID" value="RNF02480.1"/>
    <property type="molecule type" value="Genomic_DNA"/>
</dbReference>
<gene>
    <name evidence="1" type="ORF">TraAM80_06376</name>
</gene>